<accession>A0A2H0TWE5</accession>
<dbReference type="GO" id="GO:0008360">
    <property type="term" value="P:regulation of cell shape"/>
    <property type="evidence" value="ECO:0007669"/>
    <property type="project" value="UniProtKB-KW"/>
</dbReference>
<evidence type="ECO:0000256" key="1">
    <source>
        <dbReference type="ARBA" id="ARBA00007164"/>
    </source>
</evidence>
<comment type="caution">
    <text evidence="12">The sequence shown here is derived from an EMBL/GenBank/DDBJ whole genome shotgun (WGS) entry which is preliminary data.</text>
</comment>
<evidence type="ECO:0000256" key="3">
    <source>
        <dbReference type="ARBA" id="ARBA00022801"/>
    </source>
</evidence>
<dbReference type="InterPro" id="IPR001967">
    <property type="entry name" value="Peptidase_S11_N"/>
</dbReference>
<dbReference type="GO" id="GO:0006508">
    <property type="term" value="P:proteolysis"/>
    <property type="evidence" value="ECO:0007669"/>
    <property type="project" value="InterPro"/>
</dbReference>
<evidence type="ECO:0000259" key="11">
    <source>
        <dbReference type="Pfam" id="PF00768"/>
    </source>
</evidence>
<dbReference type="GO" id="GO:0009002">
    <property type="term" value="F:serine-type D-Ala-D-Ala carboxypeptidase activity"/>
    <property type="evidence" value="ECO:0007669"/>
    <property type="project" value="InterPro"/>
</dbReference>
<dbReference type="Gene3D" id="3.40.710.10">
    <property type="entry name" value="DD-peptidase/beta-lactamase superfamily"/>
    <property type="match status" value="1"/>
</dbReference>
<keyword evidence="3" id="KW-0378">Hydrolase</keyword>
<feature type="binding site" evidence="8">
    <location>
        <position position="307"/>
    </location>
    <ligand>
        <name>substrate</name>
    </ligand>
</feature>
<evidence type="ECO:0000313" key="13">
    <source>
        <dbReference type="Proteomes" id="UP000231530"/>
    </source>
</evidence>
<keyword evidence="2" id="KW-0732">Signal</keyword>
<dbReference type="AlphaFoldDB" id="A0A2H0TWE5"/>
<feature type="active site" evidence="7">
    <location>
        <position position="196"/>
    </location>
</feature>
<dbReference type="SUPFAM" id="SSF56601">
    <property type="entry name" value="beta-lactamase/transpeptidase-like"/>
    <property type="match status" value="1"/>
</dbReference>
<dbReference type="Pfam" id="PF00768">
    <property type="entry name" value="Peptidase_S11"/>
    <property type="match status" value="1"/>
</dbReference>
<protein>
    <recommendedName>
        <fullName evidence="11">Peptidase S11 D-alanyl-D-alanine carboxypeptidase A N-terminal domain-containing protein</fullName>
    </recommendedName>
</protein>
<evidence type="ECO:0000256" key="5">
    <source>
        <dbReference type="ARBA" id="ARBA00022984"/>
    </source>
</evidence>
<sequence>MIILHTHSQEMRPNCNDPIMNFLDIQSGVKDRSNSWRNVLAIGVLVVTLGGVGWSFASSFSSGSVADFFVHVAPGGFPLAEDKAVVKAGGDITVAPINVPQPPQLIGDLVPASTFAAEGLLVKDVASGALLYEKHAYDPRPLASITKLMSVLVILEKSPDWATSTIVVSDDVPDTHMYAGDTHTLEELWQAALIGSSNKAILTLADAVGWPRDAFIERMNQKALELGMRDTHFTEPSGLDPGNVSTPSDVDILLQEVLKHEKIQKTLLMKEVQLYSKERDSQHHIWSTDWLLLGWIQHGFADILGGKTGYIPESGYNFTARVADSLGHQLDIVVLGAPTHEERFTVLRDAGEWAFQNYTWGDQTSSSTEGIL</sequence>
<dbReference type="InterPro" id="IPR012338">
    <property type="entry name" value="Beta-lactam/transpept-like"/>
</dbReference>
<keyword evidence="10" id="KW-0812">Transmembrane</keyword>
<evidence type="ECO:0000313" key="12">
    <source>
        <dbReference type="EMBL" id="PIR76472.1"/>
    </source>
</evidence>
<feature type="active site" description="Proton acceptor" evidence="7">
    <location>
        <position position="147"/>
    </location>
</feature>
<dbReference type="PRINTS" id="PR00725">
    <property type="entry name" value="DADACBPTASE1"/>
</dbReference>
<evidence type="ECO:0000256" key="2">
    <source>
        <dbReference type="ARBA" id="ARBA00022729"/>
    </source>
</evidence>
<evidence type="ECO:0000256" key="8">
    <source>
        <dbReference type="PIRSR" id="PIRSR618044-2"/>
    </source>
</evidence>
<feature type="domain" description="Peptidase S11 D-alanyl-D-alanine carboxypeptidase A N-terminal" evidence="11">
    <location>
        <begin position="114"/>
        <end position="339"/>
    </location>
</feature>
<keyword evidence="5" id="KW-0573">Peptidoglycan synthesis</keyword>
<name>A0A2H0TWE5_9BACT</name>
<dbReference type="GO" id="GO:0071555">
    <property type="term" value="P:cell wall organization"/>
    <property type="evidence" value="ECO:0007669"/>
    <property type="project" value="UniProtKB-KW"/>
</dbReference>
<evidence type="ECO:0000256" key="10">
    <source>
        <dbReference type="SAM" id="Phobius"/>
    </source>
</evidence>
<keyword evidence="6" id="KW-0961">Cell wall biogenesis/degradation</keyword>
<evidence type="ECO:0000256" key="9">
    <source>
        <dbReference type="RuleBase" id="RU004016"/>
    </source>
</evidence>
<reference evidence="13" key="1">
    <citation type="submission" date="2017-09" db="EMBL/GenBank/DDBJ databases">
        <title>Depth-based differentiation of microbial function through sediment-hosted aquifers and enrichment of novel symbionts in the deep terrestrial subsurface.</title>
        <authorList>
            <person name="Probst A.J."/>
            <person name="Ladd B."/>
            <person name="Jarett J.K."/>
            <person name="Geller-Mcgrath D.E."/>
            <person name="Sieber C.M.K."/>
            <person name="Emerson J.B."/>
            <person name="Anantharaman K."/>
            <person name="Thomas B.C."/>
            <person name="Malmstrom R."/>
            <person name="Stieglmeier M."/>
            <person name="Klingl A."/>
            <person name="Woyke T."/>
            <person name="Ryan C.M."/>
            <person name="Banfield J.F."/>
        </authorList>
    </citation>
    <scope>NUCLEOTIDE SEQUENCE [LARGE SCALE GENOMIC DNA]</scope>
</reference>
<evidence type="ECO:0000256" key="6">
    <source>
        <dbReference type="ARBA" id="ARBA00023316"/>
    </source>
</evidence>
<comment type="similarity">
    <text evidence="1 9">Belongs to the peptidase S11 family.</text>
</comment>
<dbReference type="PANTHER" id="PTHR21581:SF6">
    <property type="entry name" value="TRAFFICKING PROTEIN PARTICLE COMPLEX SUBUNIT 12"/>
    <property type="match status" value="1"/>
</dbReference>
<dbReference type="PANTHER" id="PTHR21581">
    <property type="entry name" value="D-ALANYL-D-ALANINE CARBOXYPEPTIDASE"/>
    <property type="match status" value="1"/>
</dbReference>
<dbReference type="InterPro" id="IPR018044">
    <property type="entry name" value="Peptidase_S11"/>
</dbReference>
<organism evidence="12 13">
    <name type="scientific">Candidatus Magasanikbacteria bacterium CG10_big_fil_rev_8_21_14_0_10_42_10</name>
    <dbReference type="NCBI Taxonomy" id="1974649"/>
    <lineage>
        <taxon>Bacteria</taxon>
        <taxon>Candidatus Magasanikiibacteriota</taxon>
    </lineage>
</organism>
<gene>
    <name evidence="12" type="ORF">COU32_01935</name>
</gene>
<dbReference type="GO" id="GO:0009252">
    <property type="term" value="P:peptidoglycan biosynthetic process"/>
    <property type="evidence" value="ECO:0007669"/>
    <property type="project" value="UniProtKB-KW"/>
</dbReference>
<dbReference type="EMBL" id="PFBY01000024">
    <property type="protein sequence ID" value="PIR76472.1"/>
    <property type="molecule type" value="Genomic_DNA"/>
</dbReference>
<feature type="transmembrane region" description="Helical" evidence="10">
    <location>
        <begin position="39"/>
        <end position="57"/>
    </location>
</feature>
<evidence type="ECO:0000256" key="4">
    <source>
        <dbReference type="ARBA" id="ARBA00022960"/>
    </source>
</evidence>
<dbReference type="Proteomes" id="UP000231530">
    <property type="component" value="Unassembled WGS sequence"/>
</dbReference>
<proteinExistence type="inferred from homology"/>
<feature type="active site" description="Acyl-ester intermediate" evidence="7">
    <location>
        <position position="144"/>
    </location>
</feature>
<keyword evidence="10" id="KW-0472">Membrane</keyword>
<evidence type="ECO:0000256" key="7">
    <source>
        <dbReference type="PIRSR" id="PIRSR618044-1"/>
    </source>
</evidence>
<keyword evidence="4" id="KW-0133">Cell shape</keyword>
<keyword evidence="10" id="KW-1133">Transmembrane helix</keyword>